<dbReference type="CDD" id="cd00086">
    <property type="entry name" value="homeodomain"/>
    <property type="match status" value="1"/>
</dbReference>
<dbReference type="STRING" id="3827.A0A1S3E666"/>
<reference evidence="6" key="2">
    <citation type="submission" date="2025-08" db="UniProtKB">
        <authorList>
            <consortium name="RefSeq"/>
        </authorList>
    </citation>
    <scope>IDENTIFICATION</scope>
    <source>
        <tissue evidence="6">Etiolated seedlings</tissue>
    </source>
</reference>
<dbReference type="GO" id="GO:0009908">
    <property type="term" value="P:flower development"/>
    <property type="evidence" value="ECO:0007669"/>
    <property type="project" value="InterPro"/>
</dbReference>
<sequence>MRIVKEETSSNAAQVSGMISAVTELQGVASLELNKLLKDSENFVINYLTEKGSLLKIDMEKLAGSLPSHLASTIMTSHKVEDSFRYLLCGVRLLHSLCDLSSRNSKFDQIFLDDVKVIEQLIEMVFFTLTVLGGYRQEGHAFSHVHLLHSTLVACNLYLITGFISTQWRDIVQVLLAHPKVDIFMDAAFGSVRVVVRSVETTLATYNEDMSTESNSTAERVVYYLCQQCEASLQFLQLLCQQRLFKERLLKNKELCGKGSILFLAQSILKLHIQPSTPNRIAAAISRLKAKVLSILLSLFEAESISYLDEVASSTNSLELSKSVAFEVFDLLKKAFGRNPRHLTANKSHPMGFVQLNAMRLADIFSDDSNFRSYMILCFTEVLTAIISLSHGDFISCWCSSNLSETEEDASLEYDIFAAVGWVLDNTSPDVKDVTNLEFNLIPNSMLRASYAHHRTSLFVKFFANLHCFVPHVCEEKERNLFVRKVLECLQMDLSNLLPGFSFDSDAPKVSTASKNLRSLLSHAESLIPNFLNVEDVQLLRVFFGELQSLFTSNGFGGNRVQDSKFEESSWDKFSKLNINVCNQEAQSVGGCPLPLTGKEPSDLDKGGKVKEGMSENSAYSNSGQHNPRAEDRVQGNGLNRQSQVENKGISGKTTSGGARDTNKDAHKIETSGSDASSAKGKNVVDHMHNGGLSKPNDRLKKVAVEENPEDEKNEFAQRKKRKRTIMNDNQVSLIERALLDEPDMHRNAALLQSWADKLSTHGSEVTSSQLKNWLNNRKARLARTAKDVRTVAVDVDNPVSDKQGGPALESNVSPDGPGQYVLLVGGQGEEIGKGKVFQLHGKWCGKSLEELATSVVDVCELRVDKGSRLPYPSEATGTTFAEAQTKFGVMKVLWDLNKILVL</sequence>
<dbReference type="Pfam" id="PF24679">
    <property type="entry name" value="Nodulin_C"/>
    <property type="match status" value="1"/>
</dbReference>
<dbReference type="InterPro" id="IPR056559">
    <property type="entry name" value="NDX_C"/>
</dbReference>
<feature type="compositionally biased region" description="Basic and acidic residues" evidence="3">
    <location>
        <begin position="600"/>
        <end position="614"/>
    </location>
</feature>
<dbReference type="InterPro" id="IPR001356">
    <property type="entry name" value="HD"/>
</dbReference>
<evidence type="ECO:0000256" key="1">
    <source>
        <dbReference type="ARBA" id="ARBA00004123"/>
    </source>
</evidence>
<organism evidence="5 6">
    <name type="scientific">Cicer arietinum</name>
    <name type="common">Chickpea</name>
    <name type="synonym">Garbanzo</name>
    <dbReference type="NCBI Taxonomy" id="3827"/>
    <lineage>
        <taxon>Eukaryota</taxon>
        <taxon>Viridiplantae</taxon>
        <taxon>Streptophyta</taxon>
        <taxon>Embryophyta</taxon>
        <taxon>Tracheophyta</taxon>
        <taxon>Spermatophyta</taxon>
        <taxon>Magnoliopsida</taxon>
        <taxon>eudicotyledons</taxon>
        <taxon>Gunneridae</taxon>
        <taxon>Pentapetalae</taxon>
        <taxon>rosids</taxon>
        <taxon>fabids</taxon>
        <taxon>Fabales</taxon>
        <taxon>Fabaceae</taxon>
        <taxon>Papilionoideae</taxon>
        <taxon>50 kb inversion clade</taxon>
        <taxon>NPAAA clade</taxon>
        <taxon>Hologalegina</taxon>
        <taxon>IRL clade</taxon>
        <taxon>Cicereae</taxon>
        <taxon>Cicer</taxon>
    </lineage>
</organism>
<dbReference type="OrthoDB" id="2020792at2759"/>
<feature type="region of interest" description="Disordered" evidence="3">
    <location>
        <begin position="590"/>
        <end position="697"/>
    </location>
</feature>
<accession>A0A1S3E666</accession>
<feature type="domain" description="Homeobox" evidence="4">
    <location>
        <begin position="718"/>
        <end position="785"/>
    </location>
</feature>
<dbReference type="SMART" id="SM00389">
    <property type="entry name" value="HOX"/>
    <property type="match status" value="1"/>
</dbReference>
<dbReference type="Proteomes" id="UP000087171">
    <property type="component" value="Chromosome Ca1"/>
</dbReference>
<dbReference type="PANTHER" id="PTHR35743:SF1">
    <property type="entry name" value="NODULIN HOMEOBOX"/>
    <property type="match status" value="1"/>
</dbReference>
<dbReference type="InterPro" id="IPR056560">
    <property type="entry name" value="HTH_NDX"/>
</dbReference>
<name>A0A1S3E666_CICAR</name>
<keyword evidence="2" id="KW-0238">DNA-binding</keyword>
<dbReference type="InterPro" id="IPR039325">
    <property type="entry name" value="NDX"/>
</dbReference>
<proteinExistence type="predicted"/>
<dbReference type="InterPro" id="IPR057287">
    <property type="entry name" value="Ndx_N"/>
</dbReference>
<gene>
    <name evidence="6" type="primary">LOC101491387</name>
</gene>
<dbReference type="KEGG" id="cam:101491387"/>
<evidence type="ECO:0000256" key="3">
    <source>
        <dbReference type="SAM" id="MobiDB-lite"/>
    </source>
</evidence>
<keyword evidence="2" id="KW-0371">Homeobox</keyword>
<comment type="subcellular location">
    <subcellularLocation>
        <location evidence="1 2">Nucleus</location>
    </subcellularLocation>
</comment>
<keyword evidence="2" id="KW-0539">Nucleus</keyword>
<reference evidence="5" key="1">
    <citation type="journal article" date="2013" name="Nat. Biotechnol.">
        <title>Draft genome sequence of chickpea (Cicer arietinum) provides a resource for trait improvement.</title>
        <authorList>
            <person name="Varshney R.K."/>
            <person name="Song C."/>
            <person name="Saxena R.K."/>
            <person name="Azam S."/>
            <person name="Yu S."/>
            <person name="Sharpe A.G."/>
            <person name="Cannon S."/>
            <person name="Baek J."/>
            <person name="Rosen B.D."/>
            <person name="Tar'an B."/>
            <person name="Millan T."/>
            <person name="Zhang X."/>
            <person name="Ramsay L.D."/>
            <person name="Iwata A."/>
            <person name="Wang Y."/>
            <person name="Nelson W."/>
            <person name="Farmer A.D."/>
            <person name="Gaur P.M."/>
            <person name="Soderlund C."/>
            <person name="Penmetsa R.V."/>
            <person name="Xu C."/>
            <person name="Bharti A.K."/>
            <person name="He W."/>
            <person name="Winter P."/>
            <person name="Zhao S."/>
            <person name="Hane J.K."/>
            <person name="Carrasquilla-Garcia N."/>
            <person name="Condie J.A."/>
            <person name="Upadhyaya H.D."/>
            <person name="Luo M.C."/>
            <person name="Thudi M."/>
            <person name="Gowda C.L."/>
            <person name="Singh N.P."/>
            <person name="Lichtenzveig J."/>
            <person name="Gali K.K."/>
            <person name="Rubio J."/>
            <person name="Nadarajan N."/>
            <person name="Dolezel J."/>
            <person name="Bansal K.C."/>
            <person name="Xu X."/>
            <person name="Edwards D."/>
            <person name="Zhang G."/>
            <person name="Kahl G."/>
            <person name="Gil J."/>
            <person name="Singh K.B."/>
            <person name="Datta S.K."/>
            <person name="Jackson S.A."/>
            <person name="Wang J."/>
            <person name="Cook D.R."/>
        </authorList>
    </citation>
    <scope>NUCLEOTIDE SEQUENCE [LARGE SCALE GENOMIC DNA]</scope>
    <source>
        <strain evidence="5">cv. CDC Frontier</strain>
    </source>
</reference>
<dbReference type="GeneID" id="101491387"/>
<keyword evidence="5" id="KW-1185">Reference proteome</keyword>
<feature type="DNA-binding region" description="Homeobox" evidence="2">
    <location>
        <begin position="720"/>
        <end position="786"/>
    </location>
</feature>
<feature type="compositionally biased region" description="Basic and acidic residues" evidence="3">
    <location>
        <begin position="661"/>
        <end position="670"/>
    </location>
</feature>
<evidence type="ECO:0000259" key="4">
    <source>
        <dbReference type="PROSITE" id="PS50071"/>
    </source>
</evidence>
<dbReference type="PROSITE" id="PS50071">
    <property type="entry name" value="HOMEOBOX_2"/>
    <property type="match status" value="1"/>
</dbReference>
<feature type="compositionally biased region" description="Polar residues" evidence="3">
    <location>
        <begin position="615"/>
        <end position="626"/>
    </location>
</feature>
<dbReference type="GO" id="GO:0005634">
    <property type="term" value="C:nucleus"/>
    <property type="evidence" value="ECO:0007669"/>
    <property type="project" value="UniProtKB-SubCell"/>
</dbReference>
<dbReference type="PANTHER" id="PTHR35743">
    <property type="entry name" value="NODULIN HOMEOBOX"/>
    <property type="match status" value="1"/>
</dbReference>
<dbReference type="Pfam" id="PF25246">
    <property type="entry name" value="Nodulin_N"/>
    <property type="match status" value="1"/>
</dbReference>
<dbReference type="RefSeq" id="XP_012571307.1">
    <property type="nucleotide sequence ID" value="XM_012715853.2"/>
</dbReference>
<protein>
    <submittedName>
        <fullName evidence="6">Nodulin homeobox-like</fullName>
    </submittedName>
</protein>
<evidence type="ECO:0000256" key="2">
    <source>
        <dbReference type="PROSITE-ProRule" id="PRU00108"/>
    </source>
</evidence>
<dbReference type="Pfam" id="PF24426">
    <property type="entry name" value="HTH_NDX"/>
    <property type="match status" value="1"/>
</dbReference>
<dbReference type="GO" id="GO:0003697">
    <property type="term" value="F:single-stranded DNA binding"/>
    <property type="evidence" value="ECO:0007669"/>
    <property type="project" value="InterPro"/>
</dbReference>
<dbReference type="AlphaFoldDB" id="A0A1S3E666"/>
<evidence type="ECO:0000313" key="6">
    <source>
        <dbReference type="RefSeq" id="XP_012571307.1"/>
    </source>
</evidence>
<feature type="compositionally biased region" description="Polar residues" evidence="3">
    <location>
        <begin position="637"/>
        <end position="657"/>
    </location>
</feature>
<evidence type="ECO:0000313" key="5">
    <source>
        <dbReference type="Proteomes" id="UP000087171"/>
    </source>
</evidence>